<evidence type="ECO:0000256" key="3">
    <source>
        <dbReference type="SAM" id="Coils"/>
    </source>
</evidence>
<dbReference type="STRING" id="6412.T1FT17"/>
<gene>
    <name evidence="6" type="primary">20211964</name>
    <name evidence="5" type="ORF">HELRODRAFT_191501</name>
</gene>
<evidence type="ECO:0000313" key="6">
    <source>
        <dbReference type="EnsemblMetazoa" id="HelroP191501"/>
    </source>
</evidence>
<feature type="coiled-coil region" evidence="3">
    <location>
        <begin position="429"/>
        <end position="479"/>
    </location>
</feature>
<feature type="compositionally biased region" description="Low complexity" evidence="4">
    <location>
        <begin position="1402"/>
        <end position="1412"/>
    </location>
</feature>
<feature type="region of interest" description="Disordered" evidence="4">
    <location>
        <begin position="1743"/>
        <end position="1765"/>
    </location>
</feature>
<dbReference type="RefSeq" id="XP_009016822.1">
    <property type="nucleotide sequence ID" value="XM_009018574.1"/>
</dbReference>
<dbReference type="InParanoid" id="T1FT17"/>
<dbReference type="EMBL" id="KB096411">
    <property type="protein sequence ID" value="ESO04889.1"/>
    <property type="molecule type" value="Genomic_DNA"/>
</dbReference>
<feature type="compositionally biased region" description="Basic and acidic residues" evidence="4">
    <location>
        <begin position="2436"/>
        <end position="2450"/>
    </location>
</feature>
<feature type="compositionally biased region" description="Polar residues" evidence="4">
    <location>
        <begin position="287"/>
        <end position="298"/>
    </location>
</feature>
<feature type="region of interest" description="Disordered" evidence="4">
    <location>
        <begin position="1992"/>
        <end position="2016"/>
    </location>
</feature>
<organism evidence="6 7">
    <name type="scientific">Helobdella robusta</name>
    <name type="common">Californian leech</name>
    <dbReference type="NCBI Taxonomy" id="6412"/>
    <lineage>
        <taxon>Eukaryota</taxon>
        <taxon>Metazoa</taxon>
        <taxon>Spiralia</taxon>
        <taxon>Lophotrochozoa</taxon>
        <taxon>Annelida</taxon>
        <taxon>Clitellata</taxon>
        <taxon>Hirudinea</taxon>
        <taxon>Rhynchobdellida</taxon>
        <taxon>Glossiphoniidae</taxon>
        <taxon>Helobdella</taxon>
    </lineage>
</organism>
<feature type="region of interest" description="Disordered" evidence="4">
    <location>
        <begin position="930"/>
        <end position="949"/>
    </location>
</feature>
<evidence type="ECO:0000313" key="5">
    <source>
        <dbReference type="EMBL" id="ESO04889.1"/>
    </source>
</evidence>
<dbReference type="EMBL" id="AMQM01003967">
    <property type="status" value="NOT_ANNOTATED_CDS"/>
    <property type="molecule type" value="Genomic_DNA"/>
</dbReference>
<dbReference type="GO" id="GO:0005737">
    <property type="term" value="C:cytoplasm"/>
    <property type="evidence" value="ECO:0000318"/>
    <property type="project" value="GO_Central"/>
</dbReference>
<feature type="compositionally biased region" description="Basic and acidic residues" evidence="4">
    <location>
        <begin position="2346"/>
        <end position="2369"/>
    </location>
</feature>
<dbReference type="KEGG" id="hro:HELRODRAFT_191501"/>
<feature type="region of interest" description="Disordered" evidence="4">
    <location>
        <begin position="1402"/>
        <end position="1447"/>
    </location>
</feature>
<feature type="region of interest" description="Disordered" evidence="4">
    <location>
        <begin position="257"/>
        <end position="298"/>
    </location>
</feature>
<reference evidence="7" key="1">
    <citation type="submission" date="2012-12" db="EMBL/GenBank/DDBJ databases">
        <authorList>
            <person name="Hellsten U."/>
            <person name="Grimwood J."/>
            <person name="Chapman J.A."/>
            <person name="Shapiro H."/>
            <person name="Aerts A."/>
            <person name="Otillar R.P."/>
            <person name="Terry A.Y."/>
            <person name="Boore J.L."/>
            <person name="Simakov O."/>
            <person name="Marletaz F."/>
            <person name="Cho S.-J."/>
            <person name="Edsinger-Gonzales E."/>
            <person name="Havlak P."/>
            <person name="Kuo D.-H."/>
            <person name="Larsson T."/>
            <person name="Lv J."/>
            <person name="Arendt D."/>
            <person name="Savage R."/>
            <person name="Osoegawa K."/>
            <person name="de Jong P."/>
            <person name="Lindberg D.R."/>
            <person name="Seaver E.C."/>
            <person name="Weisblat D.A."/>
            <person name="Putnam N.H."/>
            <person name="Grigoriev I.V."/>
            <person name="Rokhsar D.S."/>
        </authorList>
    </citation>
    <scope>NUCLEOTIDE SEQUENCE</scope>
</reference>
<evidence type="ECO:0000256" key="4">
    <source>
        <dbReference type="SAM" id="MobiDB-lite"/>
    </source>
</evidence>
<accession>T1FT17</accession>
<dbReference type="eggNOG" id="KOG2008">
    <property type="taxonomic scope" value="Eukaryota"/>
</dbReference>
<feature type="region of interest" description="Disordered" evidence="4">
    <location>
        <begin position="2335"/>
        <end position="2461"/>
    </location>
</feature>
<feature type="region of interest" description="Disordered" evidence="4">
    <location>
        <begin position="1944"/>
        <end position="1975"/>
    </location>
</feature>
<keyword evidence="2 3" id="KW-0175">Coiled coil</keyword>
<dbReference type="PANTHER" id="PTHR19423:SF1">
    <property type="entry name" value="SH3 DOMAIN-BINDING PROTEIN 5"/>
    <property type="match status" value="1"/>
</dbReference>
<protein>
    <submittedName>
        <fullName evidence="5 6">Uncharacterized protein</fullName>
    </submittedName>
</protein>
<feature type="region of interest" description="Disordered" evidence="4">
    <location>
        <begin position="1"/>
        <end position="22"/>
    </location>
</feature>
<feature type="compositionally biased region" description="Polar residues" evidence="4">
    <location>
        <begin position="2384"/>
        <end position="2409"/>
    </location>
</feature>
<proteinExistence type="inferred from homology"/>
<feature type="coiled-coil region" evidence="3">
    <location>
        <begin position="2638"/>
        <end position="2665"/>
    </location>
</feature>
<dbReference type="CTD" id="20211964"/>
<feature type="compositionally biased region" description="Polar residues" evidence="4">
    <location>
        <begin position="2426"/>
        <end position="2435"/>
    </location>
</feature>
<evidence type="ECO:0000256" key="1">
    <source>
        <dbReference type="ARBA" id="ARBA00007796"/>
    </source>
</evidence>
<name>T1FT17_HELRO</name>
<evidence type="ECO:0000256" key="2">
    <source>
        <dbReference type="ARBA" id="ARBA00023054"/>
    </source>
</evidence>
<feature type="compositionally biased region" description="Polar residues" evidence="4">
    <location>
        <begin position="1815"/>
        <end position="1838"/>
    </location>
</feature>
<dbReference type="GO" id="GO:0035556">
    <property type="term" value="P:intracellular signal transduction"/>
    <property type="evidence" value="ECO:0000318"/>
    <property type="project" value="GO_Central"/>
</dbReference>
<dbReference type="HOGENOM" id="CLU_225794_0_0_1"/>
<feature type="region of interest" description="Disordered" evidence="4">
    <location>
        <begin position="2545"/>
        <end position="2572"/>
    </location>
</feature>
<dbReference type="Pfam" id="PF05276">
    <property type="entry name" value="SH3BP5"/>
    <property type="match status" value="1"/>
</dbReference>
<dbReference type="EnsemblMetazoa" id="HelroT191501">
    <property type="protein sequence ID" value="HelroP191501"/>
    <property type="gene ID" value="HelroG191501"/>
</dbReference>
<feature type="compositionally biased region" description="Polar residues" evidence="4">
    <location>
        <begin position="1751"/>
        <end position="1760"/>
    </location>
</feature>
<feature type="region of interest" description="Disordered" evidence="4">
    <location>
        <begin position="1811"/>
        <end position="1838"/>
    </location>
</feature>
<comment type="similarity">
    <text evidence="1">Belongs to the SH3BP5 family.</text>
</comment>
<feature type="region of interest" description="Disordered" evidence="4">
    <location>
        <begin position="364"/>
        <end position="383"/>
    </location>
</feature>
<reference evidence="6" key="3">
    <citation type="submission" date="2015-06" db="UniProtKB">
        <authorList>
            <consortium name="EnsemblMetazoa"/>
        </authorList>
    </citation>
    <scope>IDENTIFICATION</scope>
</reference>
<dbReference type="PANTHER" id="PTHR19423">
    <property type="entry name" value="SH3 DOMAIN-BINDING PROTEIN 5"/>
    <property type="match status" value="1"/>
</dbReference>
<evidence type="ECO:0000313" key="7">
    <source>
        <dbReference type="Proteomes" id="UP000015101"/>
    </source>
</evidence>
<keyword evidence="7" id="KW-1185">Reference proteome</keyword>
<dbReference type="GeneID" id="20211964"/>
<dbReference type="GO" id="GO:0004860">
    <property type="term" value="F:protein kinase inhibitor activity"/>
    <property type="evidence" value="ECO:0000318"/>
    <property type="project" value="GO_Central"/>
</dbReference>
<reference evidence="5 7" key="2">
    <citation type="journal article" date="2013" name="Nature">
        <title>Insights into bilaterian evolution from three spiralian genomes.</title>
        <authorList>
            <person name="Simakov O."/>
            <person name="Marletaz F."/>
            <person name="Cho S.J."/>
            <person name="Edsinger-Gonzales E."/>
            <person name="Havlak P."/>
            <person name="Hellsten U."/>
            <person name="Kuo D.H."/>
            <person name="Larsson T."/>
            <person name="Lv J."/>
            <person name="Arendt D."/>
            <person name="Savage R."/>
            <person name="Osoegawa K."/>
            <person name="de Jong P."/>
            <person name="Grimwood J."/>
            <person name="Chapman J.A."/>
            <person name="Shapiro H."/>
            <person name="Aerts A."/>
            <person name="Otillar R.P."/>
            <person name="Terry A.Y."/>
            <person name="Boore J.L."/>
            <person name="Grigoriev I.V."/>
            <person name="Lindberg D.R."/>
            <person name="Seaver E.C."/>
            <person name="Weisblat D.A."/>
            <person name="Putnam N.H."/>
            <person name="Rokhsar D.S."/>
        </authorList>
    </citation>
    <scope>NUCLEOTIDE SEQUENCE</scope>
</reference>
<feature type="compositionally biased region" description="Low complexity" evidence="4">
    <location>
        <begin position="1463"/>
        <end position="1508"/>
    </location>
</feature>
<feature type="compositionally biased region" description="Polar residues" evidence="4">
    <location>
        <begin position="1417"/>
        <end position="1446"/>
    </location>
</feature>
<dbReference type="InterPro" id="IPR007940">
    <property type="entry name" value="SH3BP5"/>
</dbReference>
<feature type="region of interest" description="Disordered" evidence="4">
    <location>
        <begin position="1463"/>
        <end position="1510"/>
    </location>
</feature>
<feature type="compositionally biased region" description="Low complexity" evidence="4">
    <location>
        <begin position="932"/>
        <end position="944"/>
    </location>
</feature>
<dbReference type="OrthoDB" id="446789at2759"/>
<feature type="compositionally biased region" description="Polar residues" evidence="4">
    <location>
        <begin position="2335"/>
        <end position="2345"/>
    </location>
</feature>
<dbReference type="Proteomes" id="UP000015101">
    <property type="component" value="Unassembled WGS sequence"/>
</dbReference>
<feature type="region of interest" description="Disordered" evidence="4">
    <location>
        <begin position="993"/>
        <end position="1012"/>
    </location>
</feature>
<feature type="compositionally biased region" description="Low complexity" evidence="4">
    <location>
        <begin position="1996"/>
        <end position="2016"/>
    </location>
</feature>
<sequence length="3098" mass="355380">MSSMNPEQLTSVTKLSPQTNKTVSEKTDFDSIIQIELDKLNNSSYDVNNLELELVKEKGINLRIQEECKELDKTYSKLKCHIAKAKPYYDAHKLFLQAKVTTQIAQSKYDQACCQLAAAKEMAVVAEHRFFETGQPFNDVWQEMLNHTMQKMDNAEKNVFETDVLYRMALAFQKEVEQSVKKLQKDCKKSISKSMPYYQMKAVHVQMLEEQKKKISQIEASLAETKKFYSDTLKNLEVLSEKIRKCNNQADQSSDSLSVMSIETIRRDDTKNQTSKNEISKKDISKNGISKNGNSLNENRQQVLEKTKIIMHPLMPDDELTGKTLENNSTYFIGVPFNGDAVKEKIAGVVCIAKKDKEDQLKQLQRVRSPHGGRGQQRTKSSQNYLQSLISEVKKPKNLKLPQRQQLQNPTMHQQQDEQLFTQNQQCQLSNKQQKLLQEEQLQQREEAEKGRTQLLKQIQQLQQRQQQLQQQLPLEEQQDFQQYQQDQEKDEDKKCLIQLPHTRERQQLFDEQQHQQLSLKYQQQQETHEQSQEKCDKLQLPEKRQQNEQKQFFQILQQNEPEHQNENDREQTLHEIQNIQMQLQQQVDDLLRNQLFQQNINSQLNEHDVKLEVRDSLQQIEPIIQQFRQQSSQSMSLTNSAENLSNLTFVPSVESCFKLDKFFVNLKLPEQLKSSSSKLFKQSFPIFLSVHSEAQVPIRSSVSNSDSAKMNALVASNQQPPSNKLDSKYCEDFLKSDHSGSFRAPILLSILSSPITVSSTLNSLIKTSMKMFPGRYIYSDNLNVDRVGTFHQTTKEFSRKVVDDNNEEQVNTTAITTTLVKKSPFAFPIVEKKIEVSQGSLDLHKNNLLEACQYKISTVSSPSIAESTEMEKVTPTKKKSEAVNVLQQTTGDEPGEFNTLFSSSLPSTTNMQTIVTQTLPSQINFSSLQNTKTSTTSPSCKSSLPNKQSPSTLTFVKYLHRNQNLLYLLRQMIRFMEPDEVGVSQPVEANVPTCKTTSPTELKKSSKNKVTPTAFRPSELSLLSLPSQMPHWTEKYFSQSNFFFQHASRHISTETQTDDLSNSSFESSQNKTQMKPSKFIDFVKSKSLNDSDRDTLKNRFISTSTFRYEFLPSKESLLKSNLSSKKNVSKSFSRPKTKRVGIVQQSARLSSKKDSSHFLRPSCCKKISQLSSAASLTDEKNLMLLGNLNLLSQLQYERFQEEQRRLQDMFYDEQQEKMIAEQYLFENQFEVQQFILDQQLQLQQQLQHPRTFHKNNQLRVLGSEQKSADDDCYSLMFKKKGQLKHVDKQQQLERKPDVTYQRPLSAPKFVSFNEGKDQVAIIPKEIIVSSTTAASGTSCTLSPQVDDLNVASSTVFLPVKPGEKFQVSDRLFPKNNRGSEISIDTKTLILEDLKNKTHISSSKETSTLISSRDIVENQTNNMSSTKNSSETLATTEKNKTAQNSIKVGERSGGIIYLAQQTSELSSKSPVSSRSASPSDSTTSSNLKFSRSLSSSSSSSAKNDYSKNVPTSDIFSFNRRTIYMGTGTRDDNNNNEDLSEATNEKSFRKFLKDKKLRMNNFTSRFNKTENLTENKKMTVRLCPVDDCDRKDESLRRKNWRITPYKNFTSTKTRISSRSDWHGHVSRDRTLSHCEHQKVPQEEILMTEMLVNASKEKRWVDKLFENYFLHLAENLKNRTSQQQIKLDCCSTCVSKLASMENIEAEKVFVEKNIDEITGKIQGSDLFHKKDVTKQILNRLSSDEHGTTKKCNEMTSSSTSTKHNVESNEKKYLKEDVNINAAQLNELLLFSAAAKEHGFSNLSIRQHELSSFRSENKQLSNSNKELTAEQQNVEPSKRSSVNDQRIALDCTRTALPPAKLTDDSTGLKCICDKTEEMACANKHKRKKLRKSICRKNCLNVQRQWKIKKRKRILKPRMTFFEKQLLELFKNKISKMFLEESTKETAISTASQNSKEQQQTQSTLKPREPQQTTCLPSQQTTVSSLEQQKLDFQPMEPEQPTTLQLQQQTTTLQQQATTSPQQHQQLTTLQQQQQPISQQIKQLTISLSQQQQQQQTSQKIEFQQLLFKQLIHHPELFQKHQPLNQKSSVNQICENMIVVNSNFQQKLNNFVDRVSVGQQPVDHMIQQKDVASNLVKVNANSAVKIEEWKLIPSSFTYSSASGETLNFSKFSRNDSKKKRKMLESSRTSFQSCVRGRRPIPKIFDVKYFCGNEEKIKEKRKKISPKSKHCRKAFVTFVNFDGDQNKHKIDWQWELSSSYSSDLTNKRTKPKISKAAKFNRKNLINEREKMKITDFKKWNDMNNENDLLPESLNSVKLTSARKNASIFLFRNAVPSQFKRQMPQKTILENKTTKTKLERKTPDDDQQHDTDEQVRNVPALKESCDTDSFRSGSTNKTGKYSHSEPDVSSSVDLNKSSDVVSGGSKSDKQSVCESKSGSNMDHSDDKSSATDHSRSNENNLSLKPTKKRLKSADVEIPLLPWLGGGNYYYNKTSSVKKQIRSVKTKQTKHLANDFLEKHLPKLTEKFKIHNLKQNQKIKFEYGIENFSNHSIPDKHKLKKKSDDDNNDNNDSLSTSDDSIKSRSIFHSIFSNTNIDVTFKSLNGSGTNVSNANHSLDLIEDPGQNTTVEEKFIRDKSTEEEIQNSTLLKIYQVLQRQHKKLKQQQKFIRNLEEYSLYGKLRSKCHILQMNQRIKNHSSFHFNAWTGFGRSLVDKNEKIFRTNKPKHKKSHKTSIKKQHKRDLQKYNFSLSSKLKSFKRMKSKRLSKGSAVETAAVTTTPKRTQFLTVKLQKPEQCGEQQPAGQQFESQQLTKLLNESQHETISQQTEWQQLTSQPDKLLQQQQQLAKHYSLVQIHENTAAVNPTFYQGLQYPADPVQSKKKHEADNKAPVEFYLFTSDVSNDQSDEQKFTEPACRKQTAMPSFIQPKCVNESPIENSSASSWTAPTAHSTIPSLAAHVARQRQKSFKSRFCTKFSGILLVALKSYKRKLRKRKKIGWKSTSLKPSKLKDSKNVLIKKARKRKLVTIRSAKSICCGESLAANVDVKTPGRTNVVKNDAEGAISSCGIDKSTTDAINHPDIEKEENKLKLRKTFEYQRHVDYSFSI</sequence>